<reference evidence="3 4" key="1">
    <citation type="journal article" date="2018" name="Mol. Plant">
        <title>The genome of Artemisia annua provides insight into the evolution of Asteraceae family and artemisinin biosynthesis.</title>
        <authorList>
            <person name="Shen Q."/>
            <person name="Zhang L."/>
            <person name="Liao Z."/>
            <person name="Wang S."/>
            <person name="Yan T."/>
            <person name="Shi P."/>
            <person name="Liu M."/>
            <person name="Fu X."/>
            <person name="Pan Q."/>
            <person name="Wang Y."/>
            <person name="Lv Z."/>
            <person name="Lu X."/>
            <person name="Zhang F."/>
            <person name="Jiang W."/>
            <person name="Ma Y."/>
            <person name="Chen M."/>
            <person name="Hao X."/>
            <person name="Li L."/>
            <person name="Tang Y."/>
            <person name="Lv G."/>
            <person name="Zhou Y."/>
            <person name="Sun X."/>
            <person name="Brodelius P.E."/>
            <person name="Rose J.K.C."/>
            <person name="Tang K."/>
        </authorList>
    </citation>
    <scope>NUCLEOTIDE SEQUENCE [LARGE SCALE GENOMIC DNA]</scope>
    <source>
        <strain evidence="4">cv. Huhao1</strain>
        <tissue evidence="3">Leaf</tissue>
    </source>
</reference>
<dbReference type="STRING" id="35608.A0A2U1Q381"/>
<feature type="compositionally biased region" description="Low complexity" evidence="1">
    <location>
        <begin position="193"/>
        <end position="212"/>
    </location>
</feature>
<gene>
    <name evidence="3" type="ORF">CTI12_AA080270</name>
</gene>
<dbReference type="PANTHER" id="PTHR31805">
    <property type="entry name" value="RECEPTOR-LIKE KINASE, PUTATIVE (DUF1421)-RELATED"/>
    <property type="match status" value="1"/>
</dbReference>
<dbReference type="EMBL" id="PKPP01000464">
    <property type="protein sequence ID" value="PWA92435.1"/>
    <property type="molecule type" value="Genomic_DNA"/>
</dbReference>
<proteinExistence type="predicted"/>
<keyword evidence="4" id="KW-1185">Reference proteome</keyword>
<organism evidence="3 4">
    <name type="scientific">Artemisia annua</name>
    <name type="common">Sweet wormwood</name>
    <dbReference type="NCBI Taxonomy" id="35608"/>
    <lineage>
        <taxon>Eukaryota</taxon>
        <taxon>Viridiplantae</taxon>
        <taxon>Streptophyta</taxon>
        <taxon>Embryophyta</taxon>
        <taxon>Tracheophyta</taxon>
        <taxon>Spermatophyta</taxon>
        <taxon>Magnoliopsida</taxon>
        <taxon>eudicotyledons</taxon>
        <taxon>Gunneridae</taxon>
        <taxon>Pentapetalae</taxon>
        <taxon>asterids</taxon>
        <taxon>campanulids</taxon>
        <taxon>Asterales</taxon>
        <taxon>Asteraceae</taxon>
        <taxon>Asteroideae</taxon>
        <taxon>Anthemideae</taxon>
        <taxon>Artemisiinae</taxon>
        <taxon>Artemisia</taxon>
    </lineage>
</organism>
<name>A0A2U1Q381_ARTAN</name>
<evidence type="ECO:0000313" key="4">
    <source>
        <dbReference type="Proteomes" id="UP000245207"/>
    </source>
</evidence>
<evidence type="ECO:0000259" key="2">
    <source>
        <dbReference type="Pfam" id="PF07223"/>
    </source>
</evidence>
<feature type="domain" description="DUF1421" evidence="2">
    <location>
        <begin position="408"/>
        <end position="450"/>
    </location>
</feature>
<dbReference type="PANTHER" id="PTHR31805:SF29">
    <property type="entry name" value="DUF1421 DOMAIN-CONTAINING PROTEIN"/>
    <property type="match status" value="1"/>
</dbReference>
<comment type="caution">
    <text evidence="3">The sequence shown here is derived from an EMBL/GenBank/DDBJ whole genome shotgun (WGS) entry which is preliminary data.</text>
</comment>
<evidence type="ECO:0000313" key="3">
    <source>
        <dbReference type="EMBL" id="PWA92435.1"/>
    </source>
</evidence>
<dbReference type="Pfam" id="PF07223">
    <property type="entry name" value="DUF1421"/>
    <property type="match status" value="1"/>
</dbReference>
<evidence type="ECO:0000256" key="1">
    <source>
        <dbReference type="SAM" id="MobiDB-lite"/>
    </source>
</evidence>
<feature type="region of interest" description="Disordered" evidence="1">
    <location>
        <begin position="188"/>
        <end position="217"/>
    </location>
</feature>
<dbReference type="InterPro" id="IPR010820">
    <property type="entry name" value="DUF1421"/>
</dbReference>
<dbReference type="Proteomes" id="UP000245207">
    <property type="component" value="Unassembled WGS sequence"/>
</dbReference>
<dbReference type="AlphaFoldDB" id="A0A2U1Q381"/>
<protein>
    <recommendedName>
        <fullName evidence="2">DUF1421 domain-containing protein</fullName>
    </recommendedName>
</protein>
<accession>A0A2U1Q381</accession>
<dbReference type="OrthoDB" id="515416at2759"/>
<sequence length="452" mass="50916">MEHYKSRNNDFYHFTNPHDNFSDLLDSDDQYDYYDHQSQSYDDDNCSCDFNFHTPPISINQSSPTANSQISGVMKETVSTFVEELGTFDKGAFIFQLENTMKNISDRLKHRIEGIGTRISRLDEETCKLDKCVEDVKSSEERYHGTTHRKLKQMQTVLQEVQDGVLFLRDKNEIASAQLQLTRIQASKRDKTTAAQKTPQQQQPLPAPQSSSHVLATPQPVSYHPAVSQASGITLQQYIIPPIQQSQTPHQYKPDAQFPHFTQPHQWNTSQGLVSPQNFPFSSHPPQNAPNVPSYSYSSNVQYIPSEPAIWGSCQDHEFGLPQPTHVQPSRNYKSEFHAKYMPEVASFSDVHSHGKLTSSYETTNVKEPSRSKHTHIPVSQDLPYALPTAIVLEDGSGSEGNENTVSVDDIVDDVTAMGFRRDLVRACVRKLTANGSPVDLNAVLDSMMKNK</sequence>